<keyword evidence="3" id="KW-1185">Reference proteome</keyword>
<feature type="region of interest" description="Disordered" evidence="1">
    <location>
        <begin position="167"/>
        <end position="189"/>
    </location>
</feature>
<dbReference type="AlphaFoldDB" id="A0AAD5K7B8"/>
<gene>
    <name evidence="2" type="ORF">BDA99DRAFT_538767</name>
</gene>
<protein>
    <submittedName>
        <fullName evidence="2">Uncharacterized protein</fullName>
    </submittedName>
</protein>
<sequence>MNSQSSRLSSSNCFSLFLLDSVQGAEPYVMMFITKSEIMFGILDLSSKTQNQEFQKYKFLSHNLEIEHNIITHYYRWLYTLDMGKLDCIYCSLSHTHGMACCAINYDMLLYPFSCFSYVSILYSKMTANNYNARPVTNAMTGTGPNPSSPPSSSRTNIPLDELYQYSLDEDEEDDDDDGEQYLEIRKKN</sequence>
<dbReference type="Proteomes" id="UP001209540">
    <property type="component" value="Unassembled WGS sequence"/>
</dbReference>
<comment type="caution">
    <text evidence="2">The sequence shown here is derived from an EMBL/GenBank/DDBJ whole genome shotgun (WGS) entry which is preliminary data.</text>
</comment>
<organism evidence="2 3">
    <name type="scientific">Phascolomyces articulosus</name>
    <dbReference type="NCBI Taxonomy" id="60185"/>
    <lineage>
        <taxon>Eukaryota</taxon>
        <taxon>Fungi</taxon>
        <taxon>Fungi incertae sedis</taxon>
        <taxon>Mucoromycota</taxon>
        <taxon>Mucoromycotina</taxon>
        <taxon>Mucoromycetes</taxon>
        <taxon>Mucorales</taxon>
        <taxon>Lichtheimiaceae</taxon>
        <taxon>Phascolomyces</taxon>
    </lineage>
</organism>
<evidence type="ECO:0000256" key="1">
    <source>
        <dbReference type="SAM" id="MobiDB-lite"/>
    </source>
</evidence>
<proteinExistence type="predicted"/>
<evidence type="ECO:0000313" key="3">
    <source>
        <dbReference type="Proteomes" id="UP001209540"/>
    </source>
</evidence>
<evidence type="ECO:0000313" key="2">
    <source>
        <dbReference type="EMBL" id="KAI9258842.1"/>
    </source>
</evidence>
<dbReference type="EMBL" id="JAIXMP010000018">
    <property type="protein sequence ID" value="KAI9258842.1"/>
    <property type="molecule type" value="Genomic_DNA"/>
</dbReference>
<feature type="region of interest" description="Disordered" evidence="1">
    <location>
        <begin position="139"/>
        <end position="158"/>
    </location>
</feature>
<reference evidence="2" key="2">
    <citation type="submission" date="2023-02" db="EMBL/GenBank/DDBJ databases">
        <authorList>
            <consortium name="DOE Joint Genome Institute"/>
            <person name="Mondo S.J."/>
            <person name="Chang Y."/>
            <person name="Wang Y."/>
            <person name="Ahrendt S."/>
            <person name="Andreopoulos W."/>
            <person name="Barry K."/>
            <person name="Beard J."/>
            <person name="Benny G.L."/>
            <person name="Blankenship S."/>
            <person name="Bonito G."/>
            <person name="Cuomo C."/>
            <person name="Desiro A."/>
            <person name="Gervers K.A."/>
            <person name="Hundley H."/>
            <person name="Kuo A."/>
            <person name="LaButti K."/>
            <person name="Lang B.F."/>
            <person name="Lipzen A."/>
            <person name="O'Donnell K."/>
            <person name="Pangilinan J."/>
            <person name="Reynolds N."/>
            <person name="Sandor L."/>
            <person name="Smith M.W."/>
            <person name="Tsang A."/>
            <person name="Grigoriev I.V."/>
            <person name="Stajich J.E."/>
            <person name="Spatafora J.W."/>
        </authorList>
    </citation>
    <scope>NUCLEOTIDE SEQUENCE</scope>
    <source>
        <strain evidence="2">RSA 2281</strain>
    </source>
</reference>
<feature type="compositionally biased region" description="Acidic residues" evidence="1">
    <location>
        <begin position="168"/>
        <end position="181"/>
    </location>
</feature>
<reference evidence="2" key="1">
    <citation type="journal article" date="2022" name="IScience">
        <title>Evolution of zygomycete secretomes and the origins of terrestrial fungal ecologies.</title>
        <authorList>
            <person name="Chang Y."/>
            <person name="Wang Y."/>
            <person name="Mondo S."/>
            <person name="Ahrendt S."/>
            <person name="Andreopoulos W."/>
            <person name="Barry K."/>
            <person name="Beard J."/>
            <person name="Benny G.L."/>
            <person name="Blankenship S."/>
            <person name="Bonito G."/>
            <person name="Cuomo C."/>
            <person name="Desiro A."/>
            <person name="Gervers K.A."/>
            <person name="Hundley H."/>
            <person name="Kuo A."/>
            <person name="LaButti K."/>
            <person name="Lang B.F."/>
            <person name="Lipzen A."/>
            <person name="O'Donnell K."/>
            <person name="Pangilinan J."/>
            <person name="Reynolds N."/>
            <person name="Sandor L."/>
            <person name="Smith M.E."/>
            <person name="Tsang A."/>
            <person name="Grigoriev I.V."/>
            <person name="Stajich J.E."/>
            <person name="Spatafora J.W."/>
        </authorList>
    </citation>
    <scope>NUCLEOTIDE SEQUENCE</scope>
    <source>
        <strain evidence="2">RSA 2281</strain>
    </source>
</reference>
<name>A0AAD5K7B8_9FUNG</name>
<accession>A0AAD5K7B8</accession>